<evidence type="ECO:0000259" key="3">
    <source>
        <dbReference type="Pfam" id="PF01471"/>
    </source>
</evidence>
<protein>
    <recommendedName>
        <fullName evidence="3">Peptidoglycan binding-like domain-containing protein</fullName>
    </recommendedName>
</protein>
<dbReference type="Pfam" id="PF01471">
    <property type="entry name" value="PG_binding_1"/>
    <property type="match status" value="1"/>
</dbReference>
<feature type="region of interest" description="Disordered" evidence="1">
    <location>
        <begin position="167"/>
        <end position="266"/>
    </location>
</feature>
<feature type="compositionally biased region" description="Low complexity" evidence="1">
    <location>
        <begin position="182"/>
        <end position="236"/>
    </location>
</feature>
<proteinExistence type="predicted"/>
<evidence type="ECO:0000256" key="1">
    <source>
        <dbReference type="SAM" id="MobiDB-lite"/>
    </source>
</evidence>
<feature type="region of interest" description="Disordered" evidence="1">
    <location>
        <begin position="1"/>
        <end position="145"/>
    </location>
</feature>
<name>A0ABS6Z9K1_9ACTN</name>
<feature type="compositionally biased region" description="Polar residues" evidence="1">
    <location>
        <begin position="243"/>
        <end position="266"/>
    </location>
</feature>
<evidence type="ECO:0000256" key="2">
    <source>
        <dbReference type="SAM" id="Phobius"/>
    </source>
</evidence>
<dbReference type="InterPro" id="IPR002477">
    <property type="entry name" value="Peptidoglycan-bd-like"/>
</dbReference>
<dbReference type="InterPro" id="IPR036366">
    <property type="entry name" value="PGBDSf"/>
</dbReference>
<feature type="transmembrane region" description="Helical" evidence="2">
    <location>
        <begin position="142"/>
        <end position="165"/>
    </location>
</feature>
<evidence type="ECO:0000313" key="5">
    <source>
        <dbReference type="Proteomes" id="UP000812013"/>
    </source>
</evidence>
<dbReference type="Gene3D" id="1.10.101.10">
    <property type="entry name" value="PGBD-like superfamily/PGBD"/>
    <property type="match status" value="1"/>
</dbReference>
<sequence length="327" mass="33713">MARRPCACARGTGFDPLRIRPYVTMPGPQPAPTAWPGPTEPSAPPQPVLGVLEHGTPAQDDPPHGIPAHEDLTHDIPADDPPTLETPAVGNQAADDPATGTPTYGTPEYGTPAVPPHEWPEQTVQLAPVPPRGRRRAARRSGVPLLAGVGAVVVVGAAAAAMALFPDSGKSDRALPDPSPSAPAVSVAPVGPTASATTDEATPSPSASRPASPNASRSASASASAAAKPAPTTSAPGQGRSKPPNQSQPSQATTLRRGDSGQQVKDLQQQLKELGYLRGRSDGMYDDSTERAVARFQYDAGVEEDPFGVYGPATRKALEEELSVWGN</sequence>
<reference evidence="4 5" key="1">
    <citation type="submission" date="2019-12" db="EMBL/GenBank/DDBJ databases">
        <title>Genome sequence of Streptomyces bambusae.</title>
        <authorList>
            <person name="Bansal K."/>
            <person name="Choksket S."/>
            <person name="Korpole S."/>
            <person name="Patil P.B."/>
        </authorList>
    </citation>
    <scope>NUCLEOTIDE SEQUENCE [LARGE SCALE GENOMIC DNA]</scope>
    <source>
        <strain evidence="4 5">SK60</strain>
    </source>
</reference>
<evidence type="ECO:0000313" key="4">
    <source>
        <dbReference type="EMBL" id="MBW5484433.1"/>
    </source>
</evidence>
<keyword evidence="2" id="KW-0472">Membrane</keyword>
<dbReference type="Proteomes" id="UP000812013">
    <property type="component" value="Unassembled WGS sequence"/>
</dbReference>
<keyword evidence="2" id="KW-1133">Transmembrane helix</keyword>
<feature type="compositionally biased region" description="Low complexity" evidence="1">
    <location>
        <begin position="97"/>
        <end position="112"/>
    </location>
</feature>
<keyword evidence="2" id="KW-0812">Transmembrane</keyword>
<dbReference type="EMBL" id="WTFF01000164">
    <property type="protein sequence ID" value="MBW5484433.1"/>
    <property type="molecule type" value="Genomic_DNA"/>
</dbReference>
<dbReference type="SUPFAM" id="SSF47090">
    <property type="entry name" value="PGBD-like"/>
    <property type="match status" value="1"/>
</dbReference>
<dbReference type="RefSeq" id="WP_219668912.1">
    <property type="nucleotide sequence ID" value="NZ_WTFF01000164.1"/>
</dbReference>
<dbReference type="InterPro" id="IPR036365">
    <property type="entry name" value="PGBD-like_sf"/>
</dbReference>
<feature type="compositionally biased region" description="Pro residues" evidence="1">
    <location>
        <begin position="27"/>
        <end position="47"/>
    </location>
</feature>
<accession>A0ABS6Z9K1</accession>
<feature type="domain" description="Peptidoglycan binding-like" evidence="3">
    <location>
        <begin position="260"/>
        <end position="318"/>
    </location>
</feature>
<keyword evidence="5" id="KW-1185">Reference proteome</keyword>
<comment type="caution">
    <text evidence="4">The sequence shown here is derived from an EMBL/GenBank/DDBJ whole genome shotgun (WGS) entry which is preliminary data.</text>
</comment>
<organism evidence="4 5">
    <name type="scientific">Streptomyces bambusae</name>
    <dbReference type="NCBI Taxonomy" id="1550616"/>
    <lineage>
        <taxon>Bacteria</taxon>
        <taxon>Bacillati</taxon>
        <taxon>Actinomycetota</taxon>
        <taxon>Actinomycetes</taxon>
        <taxon>Kitasatosporales</taxon>
        <taxon>Streptomycetaceae</taxon>
        <taxon>Streptomyces</taxon>
    </lineage>
</organism>
<feature type="compositionally biased region" description="Basic and acidic residues" evidence="1">
    <location>
        <begin position="61"/>
        <end position="77"/>
    </location>
</feature>
<gene>
    <name evidence="4" type="ORF">GPJ59_21765</name>
</gene>